<reference evidence="2 3" key="1">
    <citation type="journal article" date="2016" name="BMC Genomics">
        <title>Comparative genomics reveals Cyclospora cayetanensis possesses coccidia-like metabolism and invasion components but unique surface antigens.</title>
        <authorList>
            <person name="Liu S."/>
            <person name="Wang L."/>
            <person name="Zheng H."/>
            <person name="Xu Z."/>
            <person name="Roellig D.M."/>
            <person name="Li N."/>
            <person name="Frace M.A."/>
            <person name="Tang K."/>
            <person name="Arrowood M.J."/>
            <person name="Moss D.M."/>
            <person name="Zhang L."/>
            <person name="Feng Y."/>
            <person name="Xiao L."/>
        </authorList>
    </citation>
    <scope>NUCLEOTIDE SEQUENCE [LARGE SCALE GENOMIC DNA]</scope>
    <source>
        <strain evidence="2 3">CHN_HEN01</strain>
    </source>
</reference>
<evidence type="ECO:0008006" key="4">
    <source>
        <dbReference type="Google" id="ProtNLM"/>
    </source>
</evidence>
<keyword evidence="1" id="KW-1133">Transmembrane helix</keyword>
<evidence type="ECO:0000256" key="1">
    <source>
        <dbReference type="SAM" id="Phobius"/>
    </source>
</evidence>
<dbReference type="InParanoid" id="A0A1D3CUP1"/>
<keyword evidence="1" id="KW-0812">Transmembrane</keyword>
<feature type="transmembrane region" description="Helical" evidence="1">
    <location>
        <begin position="115"/>
        <end position="135"/>
    </location>
</feature>
<feature type="transmembrane region" description="Helical" evidence="1">
    <location>
        <begin position="56"/>
        <end position="73"/>
    </location>
</feature>
<keyword evidence="3" id="KW-1185">Reference proteome</keyword>
<gene>
    <name evidence="2" type="ORF">cyc_00856</name>
</gene>
<comment type="caution">
    <text evidence="2">The sequence shown here is derived from an EMBL/GenBank/DDBJ whole genome shotgun (WGS) entry which is preliminary data.</text>
</comment>
<feature type="transmembrane region" description="Helical" evidence="1">
    <location>
        <begin position="177"/>
        <end position="197"/>
    </location>
</feature>
<dbReference type="VEuPathDB" id="ToxoDB:cyc_00856"/>
<proteinExistence type="predicted"/>
<feature type="transmembrane region" description="Helical" evidence="1">
    <location>
        <begin position="155"/>
        <end position="171"/>
    </location>
</feature>
<sequence>MIGDVPLRGSREGLWQHGGAVVIEPPATGATVSNQSEAENQPLSPSLPRLFGLRRLLFSGLVVLFFAGNFLFFPTSEDSNSFRARLSDTIDGVFNSIDDHLNKNEAVLFNSRRTMMIGSVLLLATGAAELLSSLWKRSAVRSGRTVDLTPRIRGTELFFCSLIGLVFLLKFPDSENLSSLAVSTMSVGIGLLITSFLRRKDYIQRVKRTEESVSANQPSVVPGSVPTNPSIAHFLAPGGYLLPREQNSSSNVFPRRSVYASEPYSLN</sequence>
<keyword evidence="1" id="KW-0472">Membrane</keyword>
<protein>
    <recommendedName>
        <fullName evidence="4">Transmembrane protein</fullName>
    </recommendedName>
</protein>
<dbReference type="EMBL" id="JROU02001874">
    <property type="protein sequence ID" value="OEH74923.1"/>
    <property type="molecule type" value="Genomic_DNA"/>
</dbReference>
<evidence type="ECO:0000313" key="2">
    <source>
        <dbReference type="EMBL" id="OEH74923.1"/>
    </source>
</evidence>
<accession>A0A1D3CUP1</accession>
<dbReference type="AlphaFoldDB" id="A0A1D3CUP1"/>
<organism evidence="2 3">
    <name type="scientific">Cyclospora cayetanensis</name>
    <dbReference type="NCBI Taxonomy" id="88456"/>
    <lineage>
        <taxon>Eukaryota</taxon>
        <taxon>Sar</taxon>
        <taxon>Alveolata</taxon>
        <taxon>Apicomplexa</taxon>
        <taxon>Conoidasida</taxon>
        <taxon>Coccidia</taxon>
        <taxon>Eucoccidiorida</taxon>
        <taxon>Eimeriorina</taxon>
        <taxon>Eimeriidae</taxon>
        <taxon>Cyclospora</taxon>
    </lineage>
</organism>
<evidence type="ECO:0000313" key="3">
    <source>
        <dbReference type="Proteomes" id="UP000095192"/>
    </source>
</evidence>
<dbReference type="Proteomes" id="UP000095192">
    <property type="component" value="Unassembled WGS sequence"/>
</dbReference>
<name>A0A1D3CUP1_9EIME</name>